<gene>
    <name evidence="6" type="primary">LOC108930672</name>
</gene>
<evidence type="ECO:0000256" key="1">
    <source>
        <dbReference type="ARBA" id="ARBA00004173"/>
    </source>
</evidence>
<evidence type="ECO:0000259" key="5">
    <source>
        <dbReference type="PROSITE" id="PS50206"/>
    </source>
</evidence>
<dbReference type="RefSeq" id="XP_018601559.2">
    <property type="nucleotide sequence ID" value="XM_018746043.2"/>
</dbReference>
<dbReference type="GeneTree" id="ENSGT00510000046773"/>
<evidence type="ECO:0000256" key="4">
    <source>
        <dbReference type="ARBA" id="ARBA00023128"/>
    </source>
</evidence>
<proteinExistence type="predicted"/>
<evidence type="ECO:0000256" key="3">
    <source>
        <dbReference type="ARBA" id="ARBA00022737"/>
    </source>
</evidence>
<dbReference type="GO" id="GO:0005739">
    <property type="term" value="C:mitochondrion"/>
    <property type="evidence" value="ECO:0007669"/>
    <property type="project" value="UniProtKB-SubCell"/>
</dbReference>
<dbReference type="SUPFAM" id="SSF52821">
    <property type="entry name" value="Rhodanese/Cell cycle control phosphatase"/>
    <property type="match status" value="2"/>
</dbReference>
<keyword evidence="7" id="KW-1185">Reference proteome</keyword>
<dbReference type="CDD" id="cd01448">
    <property type="entry name" value="TST_Repeat_1"/>
    <property type="match status" value="1"/>
</dbReference>
<reference evidence="6" key="2">
    <citation type="submission" date="2025-08" db="UniProtKB">
        <authorList>
            <consortium name="Ensembl"/>
        </authorList>
    </citation>
    <scope>IDENTIFICATION</scope>
</reference>
<dbReference type="InterPro" id="IPR001763">
    <property type="entry name" value="Rhodanese-like_dom"/>
</dbReference>
<dbReference type="CDD" id="cd01449">
    <property type="entry name" value="TST_Repeat_2"/>
    <property type="match status" value="1"/>
</dbReference>
<dbReference type="KEGG" id="sfm:108930672"/>
<dbReference type="GeneID" id="108930672"/>
<reference evidence="6" key="3">
    <citation type="submission" date="2025-09" db="UniProtKB">
        <authorList>
            <consortium name="Ensembl"/>
        </authorList>
    </citation>
    <scope>IDENTIFICATION</scope>
</reference>
<keyword evidence="3" id="KW-0677">Repeat</keyword>
<dbReference type="AlphaFoldDB" id="A0A8D0CJU2"/>
<dbReference type="Ensembl" id="ENSSFOT00015049923.1">
    <property type="protein sequence ID" value="ENSSFOP00015075045.1"/>
    <property type="gene ID" value="ENSSFOG00015025382.1"/>
</dbReference>
<dbReference type="OrthoDB" id="270167at2759"/>
<dbReference type="PANTHER" id="PTHR11364:SF27">
    <property type="entry name" value="SULFURTRANSFERASE"/>
    <property type="match status" value="1"/>
</dbReference>
<dbReference type="PROSITE" id="PS50206">
    <property type="entry name" value="RHODANESE_3"/>
    <property type="match status" value="2"/>
</dbReference>
<dbReference type="GO" id="GO:0004792">
    <property type="term" value="F:thiosulfate-cyanide sulfurtransferase activity"/>
    <property type="evidence" value="ECO:0007669"/>
    <property type="project" value="InterPro"/>
</dbReference>
<comment type="subcellular location">
    <subcellularLocation>
        <location evidence="1">Mitochondrion</location>
    </subcellularLocation>
</comment>
<keyword evidence="2" id="KW-0808">Transferase</keyword>
<evidence type="ECO:0000313" key="6">
    <source>
        <dbReference type="Ensembl" id="ENSSFOP00015075045.1"/>
    </source>
</evidence>
<dbReference type="Gene3D" id="3.40.250.10">
    <property type="entry name" value="Rhodanese-like domain"/>
    <property type="match status" value="2"/>
</dbReference>
<dbReference type="Proteomes" id="UP000694397">
    <property type="component" value="Chromosome 20"/>
</dbReference>
<dbReference type="PROSITE" id="PS00380">
    <property type="entry name" value="RHODANESE_1"/>
    <property type="match status" value="1"/>
</dbReference>
<feature type="domain" description="Rhodanese" evidence="5">
    <location>
        <begin position="173"/>
        <end position="287"/>
    </location>
</feature>
<dbReference type="Pfam" id="PF00581">
    <property type="entry name" value="Rhodanese"/>
    <property type="match status" value="2"/>
</dbReference>
<feature type="domain" description="Rhodanese" evidence="5">
    <location>
        <begin position="24"/>
        <end position="143"/>
    </location>
</feature>
<accession>A0A8D0CJU2</accession>
<organism evidence="6 7">
    <name type="scientific">Scleropages formosus</name>
    <name type="common">Asian bonytongue</name>
    <name type="synonym">Osteoglossum formosum</name>
    <dbReference type="NCBI Taxonomy" id="113540"/>
    <lineage>
        <taxon>Eukaryota</taxon>
        <taxon>Metazoa</taxon>
        <taxon>Chordata</taxon>
        <taxon>Craniata</taxon>
        <taxon>Vertebrata</taxon>
        <taxon>Euteleostomi</taxon>
        <taxon>Actinopterygii</taxon>
        <taxon>Neopterygii</taxon>
        <taxon>Teleostei</taxon>
        <taxon>Osteoglossocephala</taxon>
        <taxon>Osteoglossomorpha</taxon>
        <taxon>Osteoglossiformes</taxon>
        <taxon>Osteoglossidae</taxon>
        <taxon>Scleropages</taxon>
    </lineage>
</organism>
<name>A0A8D0CJU2_SCLFO</name>
<dbReference type="PANTHER" id="PTHR11364">
    <property type="entry name" value="THIOSULFATE SULFERTANSFERASE"/>
    <property type="match status" value="1"/>
</dbReference>
<dbReference type="InterPro" id="IPR001307">
    <property type="entry name" value="Thiosulphate_STrfase_CS"/>
</dbReference>
<dbReference type="InterPro" id="IPR036873">
    <property type="entry name" value="Rhodanese-like_dom_sf"/>
</dbReference>
<evidence type="ECO:0000313" key="7">
    <source>
        <dbReference type="Proteomes" id="UP000694397"/>
    </source>
</evidence>
<dbReference type="SMART" id="SM00450">
    <property type="entry name" value="RHOD"/>
    <property type="match status" value="2"/>
</dbReference>
<sequence length="306" mass="33699">MTCLPTGALVTARWLGDAVRSGRVGASLRVLDASWHLPALQRRARREFEKKHIPGAAFFDLERCCDRTSPLEHMLPPERHFADYVGSLGVANHTHVVVYDASDLGSFSAPRVWWMFQVFGHAHVSVLDGGLRHWLREGLPVTGGAPKSEPLEFRATLQRSRVKSYGDILDNVVAKDFQVVDARPAGQFLGTAPEPRHDTEPGHIPGSINMPFSSFLQPSGLHKRPKELAVLFQDAGVDLSRPLCVSCDSAVTACHVALAAHLCGHSGTLVYDGGWSEWYARAPPEYVISEGWGKRVLLRRGDQEGR</sequence>
<evidence type="ECO:0000256" key="2">
    <source>
        <dbReference type="ARBA" id="ARBA00022679"/>
    </source>
</evidence>
<dbReference type="FunFam" id="3.40.250.10:FF:000001">
    <property type="entry name" value="Sulfurtransferase"/>
    <property type="match status" value="1"/>
</dbReference>
<reference evidence="6 7" key="1">
    <citation type="submission" date="2019-04" db="EMBL/GenBank/DDBJ databases">
        <authorList>
            <consortium name="Wellcome Sanger Institute Data Sharing"/>
        </authorList>
    </citation>
    <scope>NUCLEOTIDE SEQUENCE [LARGE SCALE GENOMIC DNA]</scope>
</reference>
<protein>
    <submittedName>
        <fullName evidence="6">3-mercaptopyruvate sulfurtransferase-like</fullName>
    </submittedName>
</protein>
<keyword evidence="4" id="KW-0496">Mitochondrion</keyword>
<dbReference type="InterPro" id="IPR045078">
    <property type="entry name" value="TST/MPST-like"/>
</dbReference>
<dbReference type="FunFam" id="3.40.250.10:FF:000008">
    <property type="entry name" value="Sulfurtransferase"/>
    <property type="match status" value="1"/>
</dbReference>